<evidence type="ECO:0008006" key="3">
    <source>
        <dbReference type="Google" id="ProtNLM"/>
    </source>
</evidence>
<evidence type="ECO:0000313" key="2">
    <source>
        <dbReference type="Proteomes" id="UP000001784"/>
    </source>
</evidence>
<dbReference type="RefSeq" id="WP_011699972.1">
    <property type="nucleotide sequence ID" value="NC_008554.1"/>
</dbReference>
<dbReference type="Pfam" id="PF02596">
    <property type="entry name" value="DUF169"/>
    <property type="match status" value="1"/>
</dbReference>
<organism evidence="1 2">
    <name type="scientific">Syntrophobacter fumaroxidans (strain DSM 10017 / MPOB)</name>
    <dbReference type="NCBI Taxonomy" id="335543"/>
    <lineage>
        <taxon>Bacteria</taxon>
        <taxon>Pseudomonadati</taxon>
        <taxon>Thermodesulfobacteriota</taxon>
        <taxon>Syntrophobacteria</taxon>
        <taxon>Syntrophobacterales</taxon>
        <taxon>Syntrophobacteraceae</taxon>
        <taxon>Syntrophobacter</taxon>
    </lineage>
</organism>
<reference evidence="1 2" key="1">
    <citation type="submission" date="2006-10" db="EMBL/GenBank/DDBJ databases">
        <title>Complete sequence of Syntrophobacter fumaroxidans MPOB.</title>
        <authorList>
            <consortium name="US DOE Joint Genome Institute"/>
            <person name="Copeland A."/>
            <person name="Lucas S."/>
            <person name="Lapidus A."/>
            <person name="Barry K."/>
            <person name="Detter J.C."/>
            <person name="Glavina del Rio T."/>
            <person name="Hammon N."/>
            <person name="Israni S."/>
            <person name="Pitluck S."/>
            <person name="Goltsman E.G."/>
            <person name="Martinez M."/>
            <person name="Schmutz J."/>
            <person name="Larimer F."/>
            <person name="Land M."/>
            <person name="Hauser L."/>
            <person name="Kyrpides N."/>
            <person name="Kim E."/>
            <person name="Boone D.R."/>
            <person name="Brockman F."/>
            <person name="Culley D."/>
            <person name="Ferry J."/>
            <person name="Gunsalus R."/>
            <person name="McInerney M.J."/>
            <person name="Morrison M."/>
            <person name="Plugge C."/>
            <person name="Rohlin L."/>
            <person name="Scholten J."/>
            <person name="Sieber J."/>
            <person name="Stams A.J.M."/>
            <person name="Worm P."/>
            <person name="Henstra A.M."/>
            <person name="Richardson P."/>
        </authorList>
    </citation>
    <scope>NUCLEOTIDE SEQUENCE [LARGE SCALE GENOMIC DNA]</scope>
    <source>
        <strain evidence="2">DSM 10017 / MPOB</strain>
    </source>
</reference>
<dbReference type="eggNOG" id="COG2043">
    <property type="taxonomic scope" value="Bacteria"/>
</dbReference>
<dbReference type="AlphaFoldDB" id="A0LN45"/>
<gene>
    <name evidence="1" type="ordered locus">Sfum_3174</name>
</gene>
<dbReference type="Proteomes" id="UP000001784">
    <property type="component" value="Chromosome"/>
</dbReference>
<dbReference type="KEGG" id="sfu:Sfum_3174"/>
<sequence>MESKIAGAVGLKYNPVAILLADEKPDNALQFKKGKWGCVMFMFANAAKGKTAAFDAQTYGCWGGGVGLGFGNTYLRFPGGVECFAHFLSSGNARWERGREVAKSVGDAAGKAFMENFLEGEGYVKTPELVEQWLGEIPMREIQAGYVLFKPLSEIDPQREKPETVVFLADPDQLSALVILANYGREGMENVTIPWAAGCQTIGILPYREAKSGKPRAVVGLTDISARKYVRGLLGSEYLSFGMPWEMFLEMEGNVEGSFLERQPWRSLLASKP</sequence>
<protein>
    <recommendedName>
        <fullName evidence="3">DUF169 domain-containing protein</fullName>
    </recommendedName>
</protein>
<dbReference type="InterPro" id="IPR003748">
    <property type="entry name" value="DUF169"/>
</dbReference>
<proteinExistence type="predicted"/>
<dbReference type="InParanoid" id="A0LN45"/>
<dbReference type="EMBL" id="CP000478">
    <property type="protein sequence ID" value="ABK18847.1"/>
    <property type="molecule type" value="Genomic_DNA"/>
</dbReference>
<keyword evidence="2" id="KW-1185">Reference proteome</keyword>
<dbReference type="OrthoDB" id="9779322at2"/>
<dbReference type="STRING" id="335543.Sfum_3174"/>
<accession>A0LN45</accession>
<evidence type="ECO:0000313" key="1">
    <source>
        <dbReference type="EMBL" id="ABK18847.1"/>
    </source>
</evidence>
<dbReference type="HOGENOM" id="CLU_086296_0_0_7"/>
<name>A0LN45_SYNFM</name>